<gene>
    <name evidence="2" type="ORF">FSB78_13010</name>
</gene>
<evidence type="ECO:0000313" key="3">
    <source>
        <dbReference type="Proteomes" id="UP000321250"/>
    </source>
</evidence>
<dbReference type="OrthoDB" id="7573243at2"/>
<dbReference type="Proteomes" id="UP000321250">
    <property type="component" value="Unassembled WGS sequence"/>
</dbReference>
<name>A0A5C6UHT1_9SPHN</name>
<dbReference type="AlphaFoldDB" id="A0A5C6UHT1"/>
<evidence type="ECO:0000256" key="1">
    <source>
        <dbReference type="SAM" id="Phobius"/>
    </source>
</evidence>
<keyword evidence="1" id="KW-0472">Membrane</keyword>
<dbReference type="EMBL" id="VOQR01000001">
    <property type="protein sequence ID" value="TXC71766.1"/>
    <property type="molecule type" value="Genomic_DNA"/>
</dbReference>
<proteinExistence type="predicted"/>
<dbReference type="RefSeq" id="WP_147083044.1">
    <property type="nucleotide sequence ID" value="NZ_VOQR01000001.1"/>
</dbReference>
<comment type="caution">
    <text evidence="2">The sequence shown here is derived from an EMBL/GenBank/DDBJ whole genome shotgun (WGS) entry which is preliminary data.</text>
</comment>
<keyword evidence="3" id="KW-1185">Reference proteome</keyword>
<evidence type="ECO:0000313" key="2">
    <source>
        <dbReference type="EMBL" id="TXC71766.1"/>
    </source>
</evidence>
<sequence>MSWQVLIMFAVAGVFGLIGIACLVRLASPRVTQGQVYAFRMIGIMLVSGAIVLAMSAGAMQSWAASP</sequence>
<feature type="transmembrane region" description="Helical" evidence="1">
    <location>
        <begin position="38"/>
        <end position="60"/>
    </location>
</feature>
<protein>
    <submittedName>
        <fullName evidence="2">Uncharacterized protein</fullName>
    </submittedName>
</protein>
<feature type="transmembrane region" description="Helical" evidence="1">
    <location>
        <begin position="6"/>
        <end position="26"/>
    </location>
</feature>
<reference evidence="2 3" key="1">
    <citation type="journal article" date="2013" name="Antonie Van Leeuwenhoek">
        <title>Sphingomonas ginsenosidivorax sp. nov., with the ability to transform ginsenosides.</title>
        <authorList>
            <person name="Jin X.F."/>
            <person name="Kim J.K."/>
            <person name="Liu Q.M."/>
            <person name="Kang M.S."/>
            <person name="He D."/>
            <person name="Jin F.X."/>
            <person name="Kim S.C."/>
            <person name="Im W.T."/>
        </authorList>
    </citation>
    <scope>NUCLEOTIDE SEQUENCE [LARGE SCALE GENOMIC DNA]</scope>
    <source>
        <strain evidence="2 3">KHI67</strain>
    </source>
</reference>
<keyword evidence="1" id="KW-0812">Transmembrane</keyword>
<organism evidence="2 3">
    <name type="scientific">Sphingomonas ginsenosidivorax</name>
    <dbReference type="NCBI Taxonomy" id="862135"/>
    <lineage>
        <taxon>Bacteria</taxon>
        <taxon>Pseudomonadati</taxon>
        <taxon>Pseudomonadota</taxon>
        <taxon>Alphaproteobacteria</taxon>
        <taxon>Sphingomonadales</taxon>
        <taxon>Sphingomonadaceae</taxon>
        <taxon>Sphingomonas</taxon>
    </lineage>
</organism>
<accession>A0A5C6UHT1</accession>
<keyword evidence="1" id="KW-1133">Transmembrane helix</keyword>